<feature type="domain" description="Phosphoesterase HXTX" evidence="3">
    <location>
        <begin position="8"/>
        <end position="85"/>
    </location>
</feature>
<reference evidence="4 5" key="1">
    <citation type="submission" date="2019-07" db="EMBL/GenBank/DDBJ databases">
        <title>Whole genome shotgun sequence of Reyranella soli NBRC 108950.</title>
        <authorList>
            <person name="Hosoyama A."/>
            <person name="Uohara A."/>
            <person name="Ohji S."/>
            <person name="Ichikawa N."/>
        </authorList>
    </citation>
    <scope>NUCLEOTIDE SEQUENCE [LARGE SCALE GENOMIC DNA]</scope>
    <source>
        <strain evidence="4 5">NBRC 108950</strain>
    </source>
</reference>
<dbReference type="EMBL" id="BKAJ01000074">
    <property type="protein sequence ID" value="GEP57108.1"/>
    <property type="molecule type" value="Genomic_DNA"/>
</dbReference>
<dbReference type="InterPro" id="IPR004175">
    <property type="entry name" value="RNA_CPDase"/>
</dbReference>
<feature type="active site" description="Proton donor" evidence="2">
    <location>
        <position position="37"/>
    </location>
</feature>
<dbReference type="PANTHER" id="PTHR35561:SF1">
    <property type="entry name" value="RNA 2',3'-CYCLIC PHOSPHODIESTERASE"/>
    <property type="match status" value="1"/>
</dbReference>
<name>A0A512NDU7_9HYPH</name>
<dbReference type="EC" id="3.1.4.58" evidence="2"/>
<evidence type="ECO:0000259" key="3">
    <source>
        <dbReference type="Pfam" id="PF02834"/>
    </source>
</evidence>
<comment type="function">
    <text evidence="2">Hydrolyzes RNA 2',3'-cyclic phosphodiester to an RNA 2'-phosphomonoester.</text>
</comment>
<accession>A0A512NDU7</accession>
<dbReference type="RefSeq" id="WP_147151479.1">
    <property type="nucleotide sequence ID" value="NZ_BKAJ01000074.1"/>
</dbReference>
<dbReference type="Proteomes" id="UP000321058">
    <property type="component" value="Unassembled WGS sequence"/>
</dbReference>
<dbReference type="HAMAP" id="MF_01940">
    <property type="entry name" value="RNA_CPDase"/>
    <property type="match status" value="1"/>
</dbReference>
<dbReference type="InterPro" id="IPR009097">
    <property type="entry name" value="Cyclic_Pdiesterase"/>
</dbReference>
<dbReference type="Pfam" id="PF02834">
    <property type="entry name" value="LigT_PEase"/>
    <property type="match status" value="2"/>
</dbReference>
<dbReference type="GO" id="GO:0004113">
    <property type="term" value="F:2',3'-cyclic-nucleotide 3'-phosphodiesterase activity"/>
    <property type="evidence" value="ECO:0007669"/>
    <property type="project" value="InterPro"/>
</dbReference>
<dbReference type="InterPro" id="IPR014051">
    <property type="entry name" value="Phosphoesterase_HXTX"/>
</dbReference>
<dbReference type="PANTHER" id="PTHR35561">
    <property type="entry name" value="RNA 2',3'-CYCLIC PHOSPHODIESTERASE"/>
    <property type="match status" value="1"/>
</dbReference>
<evidence type="ECO:0000256" key="1">
    <source>
        <dbReference type="ARBA" id="ARBA00022801"/>
    </source>
</evidence>
<protein>
    <recommendedName>
        <fullName evidence="2">RNA 2',3'-cyclic phosphodiesterase</fullName>
        <shortName evidence="2">RNA 2',3'-CPDase</shortName>
        <ecNumber evidence="2">3.1.4.58</ecNumber>
    </recommendedName>
</protein>
<feature type="short sequence motif" description="HXTX 1" evidence="2">
    <location>
        <begin position="37"/>
        <end position="40"/>
    </location>
</feature>
<dbReference type="OrthoDB" id="9793819at2"/>
<feature type="domain" description="Phosphoesterase HXTX" evidence="3">
    <location>
        <begin position="92"/>
        <end position="171"/>
    </location>
</feature>
<feature type="short sequence motif" description="HXTX 2" evidence="2">
    <location>
        <begin position="121"/>
        <end position="124"/>
    </location>
</feature>
<dbReference type="NCBIfam" id="TIGR02258">
    <property type="entry name" value="2_5_ligase"/>
    <property type="match status" value="1"/>
</dbReference>
<evidence type="ECO:0000256" key="2">
    <source>
        <dbReference type="HAMAP-Rule" id="MF_01940"/>
    </source>
</evidence>
<evidence type="ECO:0000313" key="4">
    <source>
        <dbReference type="EMBL" id="GEP57108.1"/>
    </source>
</evidence>
<organism evidence="4 5">
    <name type="scientific">Reyranella soli</name>
    <dbReference type="NCBI Taxonomy" id="1230389"/>
    <lineage>
        <taxon>Bacteria</taxon>
        <taxon>Pseudomonadati</taxon>
        <taxon>Pseudomonadota</taxon>
        <taxon>Alphaproteobacteria</taxon>
        <taxon>Hyphomicrobiales</taxon>
        <taxon>Reyranellaceae</taxon>
        <taxon>Reyranella</taxon>
    </lineage>
</organism>
<comment type="caution">
    <text evidence="4">The sequence shown here is derived from an EMBL/GenBank/DDBJ whole genome shotgun (WGS) entry which is preliminary data.</text>
</comment>
<dbReference type="AlphaFoldDB" id="A0A512NDU7"/>
<evidence type="ECO:0000313" key="5">
    <source>
        <dbReference type="Proteomes" id="UP000321058"/>
    </source>
</evidence>
<keyword evidence="5" id="KW-1185">Reference proteome</keyword>
<comment type="similarity">
    <text evidence="2">Belongs to the 2H phosphoesterase superfamily. ThpR family.</text>
</comment>
<sequence length="181" mass="19819">MPRLFVALPVPEEVADDLLALQSGVPDARWQPAENFHVTLCFAGEVQGGAMRDLEEELSDIAGPPFSVAIAGVEQFSSGKQPRALVATVEKSERLDWLQQKVSTVARNCGIEVERRKFRPHVTLARFGSSAETGHHLAQFMASHSTFKAGPWIADHFALYTSRSGRSGSIYTEEAAYGLTF</sequence>
<dbReference type="SUPFAM" id="SSF55144">
    <property type="entry name" value="LigT-like"/>
    <property type="match status" value="1"/>
</dbReference>
<dbReference type="GO" id="GO:0008664">
    <property type="term" value="F:RNA 2',3'-cyclic 3'-phosphodiesterase activity"/>
    <property type="evidence" value="ECO:0007669"/>
    <property type="project" value="UniProtKB-EC"/>
</dbReference>
<comment type="catalytic activity">
    <reaction evidence="2">
        <text>a 3'-end 2',3'-cyclophospho-ribonucleotide-RNA + H2O = a 3'-end 2'-phospho-ribonucleotide-RNA + H(+)</text>
        <dbReference type="Rhea" id="RHEA:11828"/>
        <dbReference type="Rhea" id="RHEA-COMP:10464"/>
        <dbReference type="Rhea" id="RHEA-COMP:17353"/>
        <dbReference type="ChEBI" id="CHEBI:15377"/>
        <dbReference type="ChEBI" id="CHEBI:15378"/>
        <dbReference type="ChEBI" id="CHEBI:83064"/>
        <dbReference type="ChEBI" id="CHEBI:173113"/>
        <dbReference type="EC" id="3.1.4.58"/>
    </reaction>
</comment>
<keyword evidence="1 2" id="KW-0378">Hydrolase</keyword>
<feature type="active site" description="Proton acceptor" evidence="2">
    <location>
        <position position="121"/>
    </location>
</feature>
<gene>
    <name evidence="4" type="primary">ligT</name>
    <name evidence="4" type="ORF">RSO01_42740</name>
</gene>
<proteinExistence type="inferred from homology"/>
<dbReference type="Gene3D" id="3.90.1140.10">
    <property type="entry name" value="Cyclic phosphodiesterase"/>
    <property type="match status" value="1"/>
</dbReference>